<evidence type="ECO:0000313" key="1">
    <source>
        <dbReference type="EMBL" id="TWF52218.1"/>
    </source>
</evidence>
<keyword evidence="2" id="KW-1185">Reference proteome</keyword>
<accession>A0A561QPB1</accession>
<dbReference type="AlphaFoldDB" id="A0A561QPB1"/>
<organism evidence="1 2">
    <name type="scientific">Neorhizobium alkalisoli</name>
    <dbReference type="NCBI Taxonomy" id="528178"/>
    <lineage>
        <taxon>Bacteria</taxon>
        <taxon>Pseudomonadati</taxon>
        <taxon>Pseudomonadota</taxon>
        <taxon>Alphaproteobacteria</taxon>
        <taxon>Hyphomicrobiales</taxon>
        <taxon>Rhizobiaceae</taxon>
        <taxon>Rhizobium/Agrobacterium group</taxon>
        <taxon>Neorhizobium</taxon>
    </lineage>
</organism>
<protein>
    <submittedName>
        <fullName evidence="1">Uncharacterized protein</fullName>
    </submittedName>
</protein>
<gene>
    <name evidence="1" type="ORF">FHW37_105317</name>
</gene>
<evidence type="ECO:0000313" key="2">
    <source>
        <dbReference type="Proteomes" id="UP000320653"/>
    </source>
</evidence>
<dbReference type="EMBL" id="VIWP01000005">
    <property type="protein sequence ID" value="TWF52218.1"/>
    <property type="molecule type" value="Genomic_DNA"/>
</dbReference>
<comment type="caution">
    <text evidence="1">The sequence shown here is derived from an EMBL/GenBank/DDBJ whole genome shotgun (WGS) entry which is preliminary data.</text>
</comment>
<proteinExistence type="predicted"/>
<reference evidence="1 2" key="1">
    <citation type="submission" date="2019-06" db="EMBL/GenBank/DDBJ databases">
        <title>Sorghum-associated microbial communities from plants grown in Nebraska, USA.</title>
        <authorList>
            <person name="Schachtman D."/>
        </authorList>
    </citation>
    <scope>NUCLEOTIDE SEQUENCE [LARGE SCALE GENOMIC DNA]</scope>
    <source>
        <strain evidence="1 2">1225</strain>
    </source>
</reference>
<name>A0A561QPB1_9HYPH</name>
<sequence length="146" mass="16788">MARRRQFKGICRDVLNNFASRYNDLNGYWAVGQFAQIAHLGSHNLKFQLREGVTVPPYPEFTPTSSYYWRTVLRLMTANKMSEGWLSHATIVFSMVGPTIASCYIEITTDLGKIYSDTKTIAVRPHDQMKEHRRLDRFGPSNQKGI</sequence>
<dbReference type="Proteomes" id="UP000320653">
    <property type="component" value="Unassembled WGS sequence"/>
</dbReference>